<evidence type="ECO:0000313" key="4">
    <source>
        <dbReference type="Proteomes" id="UP001597151"/>
    </source>
</evidence>
<keyword evidence="1" id="KW-0479">Metal-binding</keyword>
<evidence type="ECO:0000313" key="3">
    <source>
        <dbReference type="EMBL" id="MFD1193790.1"/>
    </source>
</evidence>
<dbReference type="InterPro" id="IPR036663">
    <property type="entry name" value="Fumarylacetoacetase_C_sf"/>
</dbReference>
<protein>
    <submittedName>
        <fullName evidence="3">Fumarylacetoacetate hydrolase family protein</fullName>
    </submittedName>
</protein>
<dbReference type="SUPFAM" id="SSF56529">
    <property type="entry name" value="FAH"/>
    <property type="match status" value="1"/>
</dbReference>
<accession>A0ABW3TDJ3</accession>
<dbReference type="PANTHER" id="PTHR11820">
    <property type="entry name" value="ACYLPYRUVASE"/>
    <property type="match status" value="1"/>
</dbReference>
<organism evidence="3 4">
    <name type="scientific">Seohaeicola saemankumensis</name>
    <dbReference type="NCBI Taxonomy" id="481181"/>
    <lineage>
        <taxon>Bacteria</taxon>
        <taxon>Pseudomonadati</taxon>
        <taxon>Pseudomonadota</taxon>
        <taxon>Alphaproteobacteria</taxon>
        <taxon>Rhodobacterales</taxon>
        <taxon>Roseobacteraceae</taxon>
        <taxon>Seohaeicola</taxon>
    </lineage>
</organism>
<dbReference type="Gene3D" id="3.90.850.10">
    <property type="entry name" value="Fumarylacetoacetase-like, C-terminal domain"/>
    <property type="match status" value="1"/>
</dbReference>
<keyword evidence="3" id="KW-0378">Hydrolase</keyword>
<dbReference type="RefSeq" id="WP_380789088.1">
    <property type="nucleotide sequence ID" value="NZ_JBHTKR010000001.1"/>
</dbReference>
<feature type="domain" description="Fumarylacetoacetase-like C-terminal" evidence="2">
    <location>
        <begin position="55"/>
        <end position="248"/>
    </location>
</feature>
<keyword evidence="4" id="KW-1185">Reference proteome</keyword>
<evidence type="ECO:0000256" key="1">
    <source>
        <dbReference type="ARBA" id="ARBA00022723"/>
    </source>
</evidence>
<dbReference type="EMBL" id="JBHTKR010000001">
    <property type="protein sequence ID" value="MFD1193790.1"/>
    <property type="molecule type" value="Genomic_DNA"/>
</dbReference>
<reference evidence="4" key="1">
    <citation type="journal article" date="2019" name="Int. J. Syst. Evol. Microbiol.">
        <title>The Global Catalogue of Microorganisms (GCM) 10K type strain sequencing project: providing services to taxonomists for standard genome sequencing and annotation.</title>
        <authorList>
            <consortium name="The Broad Institute Genomics Platform"/>
            <consortium name="The Broad Institute Genome Sequencing Center for Infectious Disease"/>
            <person name="Wu L."/>
            <person name="Ma J."/>
        </authorList>
    </citation>
    <scope>NUCLEOTIDE SEQUENCE [LARGE SCALE GENOMIC DNA]</scope>
    <source>
        <strain evidence="4">CCUG 55328</strain>
    </source>
</reference>
<dbReference type="PANTHER" id="PTHR11820:SF7">
    <property type="entry name" value="ACYLPYRUVASE FAHD1, MITOCHONDRIAL"/>
    <property type="match status" value="1"/>
</dbReference>
<dbReference type="InterPro" id="IPR011234">
    <property type="entry name" value="Fumarylacetoacetase-like_C"/>
</dbReference>
<name>A0ABW3TDJ3_9RHOB</name>
<sequence length="258" mass="27195">MKWARGYTNDGSQIIGVIDNDELHPRDGLGSDTAVGAPVPLSEVTLQAPVQPGKFIGLWNNFKAAAEKGGMDHPTHPLYFFKSDSSLSGHGASVELPFAAGRVIFEGELGIVIGKTCKNVGPEEAAEAILGYTCINDLTSLDVLHADPSFPQWTRAKSFDGFGVVGPVIETDVNWKDLTIRVLVDGRERQSYPASDMILPPAEIVSHLSKDMTLNPGDLIACGTSLGARPVKPGMVVEVVIDGVGGVSVTMTSPADGG</sequence>
<dbReference type="Proteomes" id="UP001597151">
    <property type="component" value="Unassembled WGS sequence"/>
</dbReference>
<comment type="caution">
    <text evidence="3">The sequence shown here is derived from an EMBL/GenBank/DDBJ whole genome shotgun (WGS) entry which is preliminary data.</text>
</comment>
<proteinExistence type="predicted"/>
<evidence type="ECO:0000259" key="2">
    <source>
        <dbReference type="Pfam" id="PF01557"/>
    </source>
</evidence>
<gene>
    <name evidence="3" type="ORF">ACFQ3C_03800</name>
</gene>
<dbReference type="GO" id="GO:0016787">
    <property type="term" value="F:hydrolase activity"/>
    <property type="evidence" value="ECO:0007669"/>
    <property type="project" value="UniProtKB-KW"/>
</dbReference>
<dbReference type="Pfam" id="PF01557">
    <property type="entry name" value="FAA_hydrolase"/>
    <property type="match status" value="1"/>
</dbReference>